<feature type="domain" description="HTH araC/xylS-type" evidence="4">
    <location>
        <begin position="8"/>
        <end position="105"/>
    </location>
</feature>
<dbReference type="InterPro" id="IPR009057">
    <property type="entry name" value="Homeodomain-like_sf"/>
</dbReference>
<dbReference type="PANTHER" id="PTHR43068:SF1">
    <property type="entry name" value="SLR1854 PROTEIN"/>
    <property type="match status" value="1"/>
</dbReference>
<keyword evidence="3" id="KW-0804">Transcription</keyword>
<dbReference type="InterPro" id="IPR010499">
    <property type="entry name" value="AraC_E-bd"/>
</dbReference>
<dbReference type="PROSITE" id="PS00041">
    <property type="entry name" value="HTH_ARAC_FAMILY_1"/>
    <property type="match status" value="1"/>
</dbReference>
<keyword evidence="1" id="KW-0805">Transcription regulation</keyword>
<evidence type="ECO:0000256" key="3">
    <source>
        <dbReference type="ARBA" id="ARBA00023163"/>
    </source>
</evidence>
<dbReference type="InterPro" id="IPR018060">
    <property type="entry name" value="HTH_AraC"/>
</dbReference>
<dbReference type="InterPro" id="IPR011256">
    <property type="entry name" value="Reg_factor_effector_dom_sf"/>
</dbReference>
<dbReference type="RefSeq" id="WP_072774380.1">
    <property type="nucleotide sequence ID" value="NZ_FRDN01000014.1"/>
</dbReference>
<organism evidence="5 6">
    <name type="scientific">Desulfitobacterium chlororespirans DSM 11544</name>
    <dbReference type="NCBI Taxonomy" id="1121395"/>
    <lineage>
        <taxon>Bacteria</taxon>
        <taxon>Bacillati</taxon>
        <taxon>Bacillota</taxon>
        <taxon>Clostridia</taxon>
        <taxon>Eubacteriales</taxon>
        <taxon>Desulfitobacteriaceae</taxon>
        <taxon>Desulfitobacterium</taxon>
    </lineage>
</organism>
<dbReference type="InterPro" id="IPR029441">
    <property type="entry name" value="Cass2"/>
</dbReference>
<evidence type="ECO:0000313" key="6">
    <source>
        <dbReference type="Proteomes" id="UP000184010"/>
    </source>
</evidence>
<evidence type="ECO:0000256" key="2">
    <source>
        <dbReference type="ARBA" id="ARBA00023125"/>
    </source>
</evidence>
<protein>
    <submittedName>
        <fullName evidence="5">Transcriptional regulator, AraC family</fullName>
    </submittedName>
</protein>
<dbReference type="InterPro" id="IPR020449">
    <property type="entry name" value="Tscrpt_reg_AraC-type_HTH"/>
</dbReference>
<dbReference type="GO" id="GO:0043565">
    <property type="term" value="F:sequence-specific DNA binding"/>
    <property type="evidence" value="ECO:0007669"/>
    <property type="project" value="InterPro"/>
</dbReference>
<dbReference type="STRING" id="1121395.SAMN02745215_04182"/>
<dbReference type="SMART" id="SM00342">
    <property type="entry name" value="HTH_ARAC"/>
    <property type="match status" value="1"/>
</dbReference>
<dbReference type="EMBL" id="FRDN01000014">
    <property type="protein sequence ID" value="SHN84213.1"/>
    <property type="molecule type" value="Genomic_DNA"/>
</dbReference>
<dbReference type="Pfam" id="PF12833">
    <property type="entry name" value="HTH_18"/>
    <property type="match status" value="1"/>
</dbReference>
<dbReference type="PROSITE" id="PS01124">
    <property type="entry name" value="HTH_ARAC_FAMILY_2"/>
    <property type="match status" value="1"/>
</dbReference>
<dbReference type="Gene3D" id="1.10.10.60">
    <property type="entry name" value="Homeodomain-like"/>
    <property type="match status" value="2"/>
</dbReference>
<gene>
    <name evidence="5" type="ORF">SAMN02745215_04182</name>
</gene>
<accession>A0A1M7UMF0</accession>
<dbReference type="Proteomes" id="UP000184010">
    <property type="component" value="Unassembled WGS sequence"/>
</dbReference>
<dbReference type="GO" id="GO:0003700">
    <property type="term" value="F:DNA-binding transcription factor activity"/>
    <property type="evidence" value="ECO:0007669"/>
    <property type="project" value="InterPro"/>
</dbReference>
<dbReference type="Gene3D" id="3.20.80.10">
    <property type="entry name" value="Regulatory factor, effector binding domain"/>
    <property type="match status" value="1"/>
</dbReference>
<dbReference type="Pfam" id="PF14526">
    <property type="entry name" value="Cass2"/>
    <property type="match status" value="1"/>
</dbReference>
<dbReference type="PRINTS" id="PR00032">
    <property type="entry name" value="HTHARAC"/>
</dbReference>
<dbReference type="AlphaFoldDB" id="A0A1M7UMF0"/>
<dbReference type="SUPFAM" id="SSF55136">
    <property type="entry name" value="Probable bacterial effector-binding domain"/>
    <property type="match status" value="1"/>
</dbReference>
<sequence length="309" mass="35710">MNYRNEVEKCIEFIEDHIKEDITIEEIANQSGYSLYHFCRVFSLCKGISVMEYIRGRRLALAATELFKGRKIIDIAFDYGFETPSGFAKAFRKAYGHSPTQYMMRMAQYADTKTTFEIGGYIMKPVIVKRPAFKVAGYGIKTNITGVTYTKDVASYWSNYEGENLESKMYKILNPAEHGEVGLCIPLSEDGNVIYLLGVIVDDFSKVEEDMLTVEVPEAEYAVFTTVPVDTSNDKEQIEFAEIIASTWKYIFEDWFKDSEYIYDESKIDFEFYDERCHHRKDTVMDIYIPIRKGLKVDGFDTFEAVAIR</sequence>
<evidence type="ECO:0000313" key="5">
    <source>
        <dbReference type="EMBL" id="SHN84213.1"/>
    </source>
</evidence>
<evidence type="ECO:0000256" key="1">
    <source>
        <dbReference type="ARBA" id="ARBA00023015"/>
    </source>
</evidence>
<keyword evidence="6" id="KW-1185">Reference proteome</keyword>
<dbReference type="SUPFAM" id="SSF46689">
    <property type="entry name" value="Homeodomain-like"/>
    <property type="match status" value="2"/>
</dbReference>
<dbReference type="PANTHER" id="PTHR43068">
    <property type="entry name" value="SLR1854 PROTEIN"/>
    <property type="match status" value="1"/>
</dbReference>
<proteinExistence type="predicted"/>
<dbReference type="SMART" id="SM00871">
    <property type="entry name" value="AraC_E_bind"/>
    <property type="match status" value="1"/>
</dbReference>
<keyword evidence="2" id="KW-0238">DNA-binding</keyword>
<name>A0A1M7UMF0_9FIRM</name>
<reference evidence="6" key="1">
    <citation type="submission" date="2016-12" db="EMBL/GenBank/DDBJ databases">
        <authorList>
            <person name="Varghese N."/>
            <person name="Submissions S."/>
        </authorList>
    </citation>
    <scope>NUCLEOTIDE SEQUENCE [LARGE SCALE GENOMIC DNA]</scope>
    <source>
        <strain evidence="6">DSM 11544</strain>
    </source>
</reference>
<evidence type="ECO:0000259" key="4">
    <source>
        <dbReference type="PROSITE" id="PS01124"/>
    </source>
</evidence>
<dbReference type="InterPro" id="IPR018062">
    <property type="entry name" value="HTH_AraC-typ_CS"/>
</dbReference>